<evidence type="ECO:0000256" key="2">
    <source>
        <dbReference type="ARBA" id="ARBA00006375"/>
    </source>
</evidence>
<reference evidence="9" key="1">
    <citation type="submission" date="2021-12" db="EMBL/GenBank/DDBJ databases">
        <authorList>
            <person name="King R."/>
        </authorList>
    </citation>
    <scope>NUCLEOTIDE SEQUENCE</scope>
</reference>
<sequence>MSNGNAGFNDLRGRVVCTSGFMVSPTREVQGLNPGGGRCLCDEHEHFKEDKDVRIASEMRPIRGMSAVVMGAGPAHACFFATYEHSKQTLSQLTRHRHEHLTHGLSGCLASLVHDAVSNPAEGECPIHYLTFDIATDNVSLVITIENIIKL</sequence>
<comment type="subcellular location">
    <subcellularLocation>
        <location evidence="1">Mitochondrion inner membrane</location>
        <topology evidence="1">Multi-pass membrane protein</topology>
    </subcellularLocation>
</comment>
<dbReference type="EMBL" id="OU963895">
    <property type="protein sequence ID" value="CAH0401508.1"/>
    <property type="molecule type" value="Genomic_DNA"/>
</dbReference>
<dbReference type="Proteomes" id="UP001153292">
    <property type="component" value="Chromosome 2"/>
</dbReference>
<proteinExistence type="inferred from homology"/>
<organism evidence="9 10">
    <name type="scientific">Chilo suppressalis</name>
    <name type="common">Asiatic rice borer moth</name>
    <dbReference type="NCBI Taxonomy" id="168631"/>
    <lineage>
        <taxon>Eukaryota</taxon>
        <taxon>Metazoa</taxon>
        <taxon>Ecdysozoa</taxon>
        <taxon>Arthropoda</taxon>
        <taxon>Hexapoda</taxon>
        <taxon>Insecta</taxon>
        <taxon>Pterygota</taxon>
        <taxon>Neoptera</taxon>
        <taxon>Endopterygota</taxon>
        <taxon>Lepidoptera</taxon>
        <taxon>Glossata</taxon>
        <taxon>Ditrysia</taxon>
        <taxon>Pyraloidea</taxon>
        <taxon>Crambidae</taxon>
        <taxon>Crambinae</taxon>
        <taxon>Chilo</taxon>
    </lineage>
</organism>
<dbReference type="PANTHER" id="PTHR45758:SF20">
    <property type="entry name" value="MITOFERRIN-2"/>
    <property type="match status" value="1"/>
</dbReference>
<evidence type="ECO:0000313" key="10">
    <source>
        <dbReference type="Proteomes" id="UP001153292"/>
    </source>
</evidence>
<dbReference type="Gene3D" id="1.50.40.10">
    <property type="entry name" value="Mitochondrial carrier domain"/>
    <property type="match status" value="1"/>
</dbReference>
<evidence type="ECO:0000256" key="7">
    <source>
        <dbReference type="ARBA" id="ARBA00023128"/>
    </source>
</evidence>
<gene>
    <name evidence="9" type="ORF">CHILSU_LOCUS4734</name>
</gene>
<dbReference type="PANTHER" id="PTHR45758">
    <property type="entry name" value="MITOFERRIN-1-RELATED"/>
    <property type="match status" value="1"/>
</dbReference>
<protein>
    <submittedName>
        <fullName evidence="9">Uncharacterized protein</fullName>
    </submittedName>
</protein>
<keyword evidence="3" id="KW-0813">Transport</keyword>
<keyword evidence="6" id="KW-1133">Transmembrane helix</keyword>
<evidence type="ECO:0000256" key="3">
    <source>
        <dbReference type="ARBA" id="ARBA00022448"/>
    </source>
</evidence>
<dbReference type="SUPFAM" id="SSF103506">
    <property type="entry name" value="Mitochondrial carrier"/>
    <property type="match status" value="1"/>
</dbReference>
<keyword evidence="4" id="KW-0812">Transmembrane</keyword>
<keyword evidence="8" id="KW-0472">Membrane</keyword>
<evidence type="ECO:0000313" key="9">
    <source>
        <dbReference type="EMBL" id="CAH0401508.1"/>
    </source>
</evidence>
<keyword evidence="7" id="KW-0496">Mitochondrion</keyword>
<keyword evidence="5" id="KW-0999">Mitochondrion inner membrane</keyword>
<evidence type="ECO:0000256" key="8">
    <source>
        <dbReference type="ARBA" id="ARBA00023136"/>
    </source>
</evidence>
<evidence type="ECO:0000256" key="5">
    <source>
        <dbReference type="ARBA" id="ARBA00022792"/>
    </source>
</evidence>
<keyword evidence="10" id="KW-1185">Reference proteome</keyword>
<evidence type="ECO:0000256" key="1">
    <source>
        <dbReference type="ARBA" id="ARBA00004448"/>
    </source>
</evidence>
<name>A0ABN8AYN0_CHISP</name>
<accession>A0ABN8AYN0</accession>
<evidence type="ECO:0000256" key="6">
    <source>
        <dbReference type="ARBA" id="ARBA00022989"/>
    </source>
</evidence>
<dbReference type="InterPro" id="IPR023395">
    <property type="entry name" value="MCP_dom_sf"/>
</dbReference>
<comment type="similarity">
    <text evidence="2">Belongs to the mitochondrial carrier (TC 2.A.29) family.</text>
</comment>
<evidence type="ECO:0000256" key="4">
    <source>
        <dbReference type="ARBA" id="ARBA00022692"/>
    </source>
</evidence>